<keyword evidence="2" id="KW-1003">Cell membrane</keyword>
<feature type="transmembrane region" description="Helical" evidence="6">
    <location>
        <begin position="6"/>
        <end position="28"/>
    </location>
</feature>
<sequence>MQVVKIFKYLSIAEGYSFLLLLFVTMPLKYLGGIGLPNTVVGMAHGFLFLAYVALAIVVSQLLKWNFKTTIIVVLMSVVPFGTFWVKERYLNDVQTA</sequence>
<evidence type="ECO:0000256" key="4">
    <source>
        <dbReference type="ARBA" id="ARBA00022989"/>
    </source>
</evidence>
<protein>
    <submittedName>
        <fullName evidence="8">DUF3817 domain-containing protein</fullName>
    </submittedName>
</protein>
<feature type="transmembrane region" description="Helical" evidence="6">
    <location>
        <begin position="40"/>
        <end position="59"/>
    </location>
</feature>
<dbReference type="Proteomes" id="UP000279600">
    <property type="component" value="Chromosome"/>
</dbReference>
<dbReference type="OrthoDB" id="1121311at2"/>
<feature type="transmembrane region" description="Helical" evidence="6">
    <location>
        <begin position="65"/>
        <end position="86"/>
    </location>
</feature>
<evidence type="ECO:0000256" key="3">
    <source>
        <dbReference type="ARBA" id="ARBA00022692"/>
    </source>
</evidence>
<evidence type="ECO:0000259" key="7">
    <source>
        <dbReference type="Pfam" id="PF12823"/>
    </source>
</evidence>
<feature type="domain" description="DUF3817" evidence="7">
    <location>
        <begin position="5"/>
        <end position="90"/>
    </location>
</feature>
<proteinExistence type="predicted"/>
<name>A0A3S9MYY1_9FLAO</name>
<dbReference type="EMBL" id="CP034549">
    <property type="protein sequence ID" value="AZQ44334.1"/>
    <property type="molecule type" value="Genomic_DNA"/>
</dbReference>
<keyword evidence="5 6" id="KW-0472">Membrane</keyword>
<reference evidence="8 9" key="1">
    <citation type="submission" date="2018-12" db="EMBL/GenBank/DDBJ databases">
        <title>Complete genome of Nonlabens sp. MJ115.</title>
        <authorList>
            <person name="Choi H.S."/>
            <person name="Jung J."/>
        </authorList>
    </citation>
    <scope>NUCLEOTIDE SEQUENCE [LARGE SCALE GENOMIC DNA]</scope>
    <source>
        <strain evidence="8 9">MJ115</strain>
    </source>
</reference>
<dbReference type="PANTHER" id="PTHR40077:SF1">
    <property type="entry name" value="MEMBRANE PROTEIN"/>
    <property type="match status" value="1"/>
</dbReference>
<keyword evidence="9" id="KW-1185">Reference proteome</keyword>
<comment type="subcellular location">
    <subcellularLocation>
        <location evidence="1">Cell membrane</location>
        <topology evidence="1">Multi-pass membrane protein</topology>
    </subcellularLocation>
</comment>
<organism evidence="8 9">
    <name type="scientific">Nonlabens ponticola</name>
    <dbReference type="NCBI Taxonomy" id="2496866"/>
    <lineage>
        <taxon>Bacteria</taxon>
        <taxon>Pseudomonadati</taxon>
        <taxon>Bacteroidota</taxon>
        <taxon>Flavobacteriia</taxon>
        <taxon>Flavobacteriales</taxon>
        <taxon>Flavobacteriaceae</taxon>
        <taxon>Nonlabens</taxon>
    </lineage>
</organism>
<evidence type="ECO:0000313" key="8">
    <source>
        <dbReference type="EMBL" id="AZQ44334.1"/>
    </source>
</evidence>
<keyword evidence="3 6" id="KW-0812">Transmembrane</keyword>
<dbReference type="InterPro" id="IPR023845">
    <property type="entry name" value="DUF3817_TM"/>
</dbReference>
<keyword evidence="4 6" id="KW-1133">Transmembrane helix</keyword>
<gene>
    <name evidence="8" type="ORF">EJ995_08825</name>
</gene>
<dbReference type="GO" id="GO:0005886">
    <property type="term" value="C:plasma membrane"/>
    <property type="evidence" value="ECO:0007669"/>
    <property type="project" value="UniProtKB-SubCell"/>
</dbReference>
<evidence type="ECO:0000313" key="9">
    <source>
        <dbReference type="Proteomes" id="UP000279600"/>
    </source>
</evidence>
<evidence type="ECO:0000256" key="5">
    <source>
        <dbReference type="ARBA" id="ARBA00023136"/>
    </source>
</evidence>
<dbReference type="RefSeq" id="WP_126447670.1">
    <property type="nucleotide sequence ID" value="NZ_CP034549.1"/>
</dbReference>
<accession>A0A3S9MYY1</accession>
<dbReference type="KEGG" id="noj:EJ995_08825"/>
<evidence type="ECO:0000256" key="6">
    <source>
        <dbReference type="SAM" id="Phobius"/>
    </source>
</evidence>
<dbReference type="Pfam" id="PF12823">
    <property type="entry name" value="DUF3817"/>
    <property type="match status" value="1"/>
</dbReference>
<evidence type="ECO:0000256" key="1">
    <source>
        <dbReference type="ARBA" id="ARBA00004651"/>
    </source>
</evidence>
<dbReference type="AlphaFoldDB" id="A0A3S9MYY1"/>
<dbReference type="NCBIfam" id="TIGR03954">
    <property type="entry name" value="integ_memb_HG"/>
    <property type="match status" value="1"/>
</dbReference>
<dbReference type="PANTHER" id="PTHR40077">
    <property type="entry name" value="MEMBRANE PROTEIN-RELATED"/>
    <property type="match status" value="1"/>
</dbReference>
<evidence type="ECO:0000256" key="2">
    <source>
        <dbReference type="ARBA" id="ARBA00022475"/>
    </source>
</evidence>